<proteinExistence type="predicted"/>
<dbReference type="InterPro" id="IPR013783">
    <property type="entry name" value="Ig-like_fold"/>
</dbReference>
<evidence type="ECO:0000313" key="3">
    <source>
        <dbReference type="Proteomes" id="UP000036338"/>
    </source>
</evidence>
<dbReference type="Gene3D" id="2.60.40.10">
    <property type="entry name" value="Immunoglobulins"/>
    <property type="match status" value="1"/>
</dbReference>
<keyword evidence="1" id="KW-1133">Transmembrane helix</keyword>
<dbReference type="EMBL" id="LDWR01000096">
    <property type="protein sequence ID" value="KML43837.1"/>
    <property type="molecule type" value="Genomic_DNA"/>
</dbReference>
<reference evidence="2 3" key="1">
    <citation type="submission" date="2015-05" db="EMBL/GenBank/DDBJ databases">
        <title>Draft genome of Burkholderia cepacia LK29.</title>
        <authorList>
            <person name="Chan X.Y."/>
        </authorList>
    </citation>
    <scope>NUCLEOTIDE SEQUENCE [LARGE SCALE GENOMIC DNA]</scope>
    <source>
        <strain evidence="2 3">LK29</strain>
    </source>
</reference>
<keyword evidence="1" id="KW-0812">Transmembrane</keyword>
<accession>A0A0J5VZG2</accession>
<protein>
    <submittedName>
        <fullName evidence="2">Uncharacterized protein</fullName>
    </submittedName>
</protein>
<gene>
    <name evidence="2" type="ORF">VL15_37105</name>
</gene>
<feature type="transmembrane region" description="Helical" evidence="1">
    <location>
        <begin position="929"/>
        <end position="952"/>
    </location>
</feature>
<feature type="transmembrane region" description="Helical" evidence="1">
    <location>
        <begin position="964"/>
        <end position="988"/>
    </location>
</feature>
<keyword evidence="1" id="KW-0472">Membrane</keyword>
<dbReference type="Proteomes" id="UP000036338">
    <property type="component" value="Unassembled WGS sequence"/>
</dbReference>
<evidence type="ECO:0000313" key="2">
    <source>
        <dbReference type="EMBL" id="KML43837.1"/>
    </source>
</evidence>
<comment type="caution">
    <text evidence="2">The sequence shown here is derived from an EMBL/GenBank/DDBJ whole genome shotgun (WGS) entry which is preliminary data.</text>
</comment>
<feature type="transmembrane region" description="Helical" evidence="1">
    <location>
        <begin position="896"/>
        <end position="917"/>
    </location>
</feature>
<dbReference type="PATRIC" id="fig|292.27.peg.8724"/>
<sequence length="1300" mass="141558">MIAALYPSARTLSLTLADPIGQSEASEAAIARLPRTLTFVTPDHADVTRDHLFVGALPVLSANSKWDEDFEELNFEAPDGETVIRGHLRLTRERTQGFGVVDVEGHSFAVEYAVKPQTYRLKLAKGAAYVAGTSIAPDIRWDVESERWRTAQWPKEYSLEFTYGITKEEIVEGEPVFEFVTRFKDLTTGHTWEPEVGTYAGFLNRDRYLNFVPSNASEVPNSGHVGGNLFPYKLKLKLSEFADTMVGGILTEKPDLSGTVYGVEGVWTSSNIAGLYCLTGEGYAPNMLVSVHDGRLHVGTTAVPDAVIDGNVLRWRNLAPELCAASGLPESGHLTFSSDGDEIVDSSMDIAGARVHPDIVSVMTHSLKVPDSLRTALGKVAAVKDTAHTVQDLIRMSQFVRDSNGQYYDLFQQQSMEDFYEILQYYMDDKDCKQFFNPNPKPLPPSLIGISQTPGTRGGNPPQFYRKLSVAYTCGTLAEWSTDPAARTLNGRRANAWLTNESGVSDVMQAQAPLLYARRYQEKWTDLSWFVQDQIDNAATYAPRIDAKVAEWLTEARDNFAGTTEELNKLLAQIREIGEKAKATKSYWAFVMYVYTSRPPYLNMLQAVVFGGAEVDGSEFTQRVQRTVALLNVLDTSSYFASQYSYMLQLFQVATLLPQLISYDGDIKDFNFALKQIVDKFVDEYIKSPDPKMREAAEEVRKHGAQATVDQLLDAMRVAAATSAGLFQWATFAARYESVVGKVLSALPMLVARVVLVGAAGLLISLFVQGTVNWSDLTAAEQAQIIAASVGFTAQIVLMLAVRGIALGRVFAVEQGLWGRMRAFFSPQLLTHSSLESASGFKAWLFSNGALERELDGLAMRALFAESAAEGAALLSRANRIATLQRIFGRNLNEFIATRLGAVLATVGIVMSAIALAEGGESLEVAANALFLAASILEFIATAGAWACGAFGVATLGGVSVGTLFAVVSVIGVIALLTAAVLIAIQLFRSKPSPVEQFAKNRAGVYYMRYETDIDYFQVYQPIGQMQRSGVALKPNGDASKSLYIGGDGKLSQQRFDGTGHCAFYLSVDQDGRAQFGAPVVGSDGKKNFFVLGVDKDGRLAAIPAPESAATDKHLQWRAEILGDAQYDTVNDAKYLKSAPFRFYSESLASNGQEKWYLSTDNAGGWTLTRDTGTTLVVEMVSIAPQLLSMTDISWSTYQHDQRQKPSLGVIGSAPLAWSLSPGLPANVQFDTSTGVVSMETGKDIPIFAKKVFKLTASNMVGSAETSFSIEVLPSVAGTLVSAFFGRATEQEVSVPQAIG</sequence>
<name>A0A0J5VZG2_BURCE</name>
<feature type="transmembrane region" description="Helical" evidence="1">
    <location>
        <begin position="746"/>
        <end position="768"/>
    </location>
</feature>
<organism evidence="2 3">
    <name type="scientific">Burkholderia cepacia</name>
    <name type="common">Pseudomonas cepacia</name>
    <dbReference type="NCBI Taxonomy" id="292"/>
    <lineage>
        <taxon>Bacteria</taxon>
        <taxon>Pseudomonadati</taxon>
        <taxon>Pseudomonadota</taxon>
        <taxon>Betaproteobacteria</taxon>
        <taxon>Burkholderiales</taxon>
        <taxon>Burkholderiaceae</taxon>
        <taxon>Burkholderia</taxon>
        <taxon>Burkholderia cepacia complex</taxon>
    </lineage>
</organism>
<evidence type="ECO:0000256" key="1">
    <source>
        <dbReference type="SAM" id="Phobius"/>
    </source>
</evidence>